<evidence type="ECO:0000313" key="3">
    <source>
        <dbReference type="EMBL" id="MDN3240010.1"/>
    </source>
</evidence>
<dbReference type="EMBL" id="JAUEMJ010000002">
    <property type="protein sequence ID" value="MDN3240010.1"/>
    <property type="molecule type" value="Genomic_DNA"/>
</dbReference>
<feature type="transmembrane region" description="Helical" evidence="2">
    <location>
        <begin position="101"/>
        <end position="119"/>
    </location>
</feature>
<dbReference type="Proteomes" id="UP001171902">
    <property type="component" value="Unassembled WGS sequence"/>
</dbReference>
<feature type="transmembrane region" description="Helical" evidence="2">
    <location>
        <begin position="73"/>
        <end position="94"/>
    </location>
</feature>
<feature type="compositionally biased region" description="Basic residues" evidence="1">
    <location>
        <begin position="177"/>
        <end position="189"/>
    </location>
</feature>
<comment type="caution">
    <text evidence="3">The sequence shown here is derived from an EMBL/GenBank/DDBJ whole genome shotgun (WGS) entry which is preliminary data.</text>
</comment>
<keyword evidence="4" id="KW-1185">Reference proteome</keyword>
<keyword evidence="2" id="KW-1133">Transmembrane helix</keyword>
<evidence type="ECO:0000313" key="4">
    <source>
        <dbReference type="Proteomes" id="UP001171902"/>
    </source>
</evidence>
<gene>
    <name evidence="3" type="ORF">QWI33_09755</name>
</gene>
<evidence type="ECO:0000256" key="2">
    <source>
        <dbReference type="SAM" id="Phobius"/>
    </source>
</evidence>
<evidence type="ECO:0000256" key="1">
    <source>
        <dbReference type="SAM" id="MobiDB-lite"/>
    </source>
</evidence>
<protein>
    <submittedName>
        <fullName evidence="3">Uncharacterized protein</fullName>
    </submittedName>
</protein>
<organism evidence="3 4">
    <name type="scientific">Glycomyces tritici</name>
    <dbReference type="NCBI Taxonomy" id="2665176"/>
    <lineage>
        <taxon>Bacteria</taxon>
        <taxon>Bacillati</taxon>
        <taxon>Actinomycetota</taxon>
        <taxon>Actinomycetes</taxon>
        <taxon>Glycomycetales</taxon>
        <taxon>Glycomycetaceae</taxon>
        <taxon>Glycomyces</taxon>
    </lineage>
</organism>
<dbReference type="RefSeq" id="WP_289957055.1">
    <property type="nucleotide sequence ID" value="NZ_JAUEMJ010000002.1"/>
</dbReference>
<feature type="region of interest" description="Disordered" evidence="1">
    <location>
        <begin position="177"/>
        <end position="200"/>
    </location>
</feature>
<accession>A0ABT7YMY8</accession>
<name>A0ABT7YMY8_9ACTN</name>
<proteinExistence type="predicted"/>
<sequence>MSTSPDPQALYDKPHSVDLAQVMLVFQYFMLVSVSVGIGPRIFNWVKGETAGVPYLSDVEAAIDIGTSFPMAVVLPALVVYTVPYVMAVLALGLGRKWARAAAVVFVPLNTWIGIAAVVRTYGEVWALIVSPLWILTALCVLGGLASRTARQWFRQGGWEPWYLRYEIDQIQQVRRRARPRPRRRRRYRTAHDPNQPDAD</sequence>
<feature type="transmembrane region" description="Helical" evidence="2">
    <location>
        <begin position="125"/>
        <end position="146"/>
    </location>
</feature>
<keyword evidence="2" id="KW-0472">Membrane</keyword>
<keyword evidence="2" id="KW-0812">Transmembrane</keyword>
<reference evidence="3" key="1">
    <citation type="submission" date="2023-06" db="EMBL/GenBank/DDBJ databases">
        <title>Gycomyces niveus sp.nov., a novel actinomycete isolated from soil in Shouguang.</title>
        <authorList>
            <person name="Yang X."/>
            <person name="Zhao J."/>
        </authorList>
    </citation>
    <scope>NUCLEOTIDE SEQUENCE</scope>
    <source>
        <strain evidence="3">NEAU C2</strain>
    </source>
</reference>
<feature type="transmembrane region" description="Helical" evidence="2">
    <location>
        <begin position="21"/>
        <end position="43"/>
    </location>
</feature>